<name>A0A1U9ZX17_9ACTN</name>
<sequence length="159" mass="16831">MVVLATAAGCVPASPARGGVTGLTVNAEGRLTVVAAWCGLPPDGVIVYRRVNGDLVDQADVRAPKLSGSSASVDLERVTAGWSLASGDLDFQPGQRYMAGAYNRTTHVRMADVGFTHNTKRKITPGRVLVQDHGNEKEPDGVDVLISEAEFAARARREC</sequence>
<gene>
    <name evidence="1" type="ORF">BKM31_14320</name>
</gene>
<dbReference type="EMBL" id="CP017717">
    <property type="protein sequence ID" value="AQZ62480.1"/>
    <property type="molecule type" value="Genomic_DNA"/>
</dbReference>
<evidence type="ECO:0000313" key="2">
    <source>
        <dbReference type="Proteomes" id="UP000190797"/>
    </source>
</evidence>
<reference evidence="2" key="1">
    <citation type="journal article" date="2017" name="Med. Chem. Commun.">
        <title>Nonomuraea sp. ATCC 55076 harbours the largest actinomycete chromosome to date and the kistamicin biosynthetic gene cluster.</title>
        <authorList>
            <person name="Nazari B."/>
            <person name="Forneris C.C."/>
            <person name="Gibson M.I."/>
            <person name="Moon K."/>
            <person name="Schramma K.R."/>
            <person name="Seyedsayamdost M.R."/>
        </authorList>
    </citation>
    <scope>NUCLEOTIDE SEQUENCE [LARGE SCALE GENOMIC DNA]</scope>
    <source>
        <strain evidence="2">ATCC 55076</strain>
    </source>
</reference>
<accession>A0A1U9ZX17</accession>
<organism evidence="1 2">
    <name type="scientific">[Actinomadura] parvosata subsp. kistnae</name>
    <dbReference type="NCBI Taxonomy" id="1909395"/>
    <lineage>
        <taxon>Bacteria</taxon>
        <taxon>Bacillati</taxon>
        <taxon>Actinomycetota</taxon>
        <taxon>Actinomycetes</taxon>
        <taxon>Streptosporangiales</taxon>
        <taxon>Streptosporangiaceae</taxon>
        <taxon>Nonomuraea</taxon>
    </lineage>
</organism>
<proteinExistence type="predicted"/>
<dbReference type="KEGG" id="noa:BKM31_14320"/>
<evidence type="ECO:0000313" key="1">
    <source>
        <dbReference type="EMBL" id="AQZ62480.1"/>
    </source>
</evidence>
<keyword evidence="2" id="KW-1185">Reference proteome</keyword>
<protein>
    <submittedName>
        <fullName evidence="1">Uncharacterized protein</fullName>
    </submittedName>
</protein>
<dbReference type="AlphaFoldDB" id="A0A1U9ZX17"/>
<dbReference type="Proteomes" id="UP000190797">
    <property type="component" value="Chromosome"/>
</dbReference>